<dbReference type="PANTHER" id="PTHR30273:SF2">
    <property type="entry name" value="PROTEIN FECR"/>
    <property type="match status" value="1"/>
</dbReference>
<comment type="caution">
    <text evidence="4">The sequence shown here is derived from an EMBL/GenBank/DDBJ whole genome shotgun (WGS) entry which is preliminary data.</text>
</comment>
<dbReference type="InterPro" id="IPR032508">
    <property type="entry name" value="FecR_C"/>
</dbReference>
<evidence type="ECO:0000259" key="3">
    <source>
        <dbReference type="Pfam" id="PF16344"/>
    </source>
</evidence>
<feature type="domain" description="FecR protein" evidence="2">
    <location>
        <begin position="131"/>
        <end position="219"/>
    </location>
</feature>
<keyword evidence="1" id="KW-0472">Membrane</keyword>
<dbReference type="InterPro" id="IPR012373">
    <property type="entry name" value="Ferrdict_sens_TM"/>
</dbReference>
<dbReference type="Gene3D" id="3.55.50.30">
    <property type="match status" value="1"/>
</dbReference>
<dbReference type="PIRSF" id="PIRSF018266">
    <property type="entry name" value="FecR"/>
    <property type="match status" value="1"/>
</dbReference>
<evidence type="ECO:0000313" key="4">
    <source>
        <dbReference type="EMBL" id="RDC56910.1"/>
    </source>
</evidence>
<evidence type="ECO:0000259" key="2">
    <source>
        <dbReference type="Pfam" id="PF04773"/>
    </source>
</evidence>
<dbReference type="RefSeq" id="WP_115402095.1">
    <property type="nucleotide sequence ID" value="NZ_QPKV01000003.1"/>
</dbReference>
<keyword evidence="1" id="KW-1133">Transmembrane helix</keyword>
<sequence length="340" mass="38900">MKVSDQLLDKYFKNKCTPEEKLLVDNYLREIDELPDHLVRKEEWDDAEDQPLSYEKSEAIFEAITQKTLGKKNKHLWLKITAVAATILVVITIGLFLSQKPVSQNPIAENIPQKIEKPNEINWKSIVNYTDRIQDLTLPDQSIVKIYPGAELRYAIPFVKSKREIYLEGKGYFQVTKDKQHPFVVYAKGVSTTALGTSFTIIANPKNKLIKVQLHTGKVWVRDIDSVGKKSSFSRILLPGNSLVFNRIKNELKVEILNTAIVKAETKIELNFTQAPLVEVFSKLEQHYKTKIIYSAEDLSEISFTGTLKLEQPINKILAEITELNKLKQEKIAEGYLIKK</sequence>
<evidence type="ECO:0000256" key="1">
    <source>
        <dbReference type="SAM" id="Phobius"/>
    </source>
</evidence>
<keyword evidence="1" id="KW-0812">Transmembrane</keyword>
<name>A0A369PXD7_9SPHI</name>
<reference evidence="4 5" key="1">
    <citation type="submission" date="2018-07" db="EMBL/GenBank/DDBJ databases">
        <title>Pedobacter sp. nov., isolated from soil.</title>
        <authorList>
            <person name="Zhou L.Y."/>
            <person name="Du Z.J."/>
        </authorList>
    </citation>
    <scope>NUCLEOTIDE SEQUENCE [LARGE SCALE GENOMIC DNA]</scope>
    <source>
        <strain evidence="4 5">JDX94</strain>
    </source>
</reference>
<keyword evidence="5" id="KW-1185">Reference proteome</keyword>
<evidence type="ECO:0000313" key="5">
    <source>
        <dbReference type="Proteomes" id="UP000253961"/>
    </source>
</evidence>
<dbReference type="InterPro" id="IPR006860">
    <property type="entry name" value="FecR"/>
</dbReference>
<dbReference type="Proteomes" id="UP000253961">
    <property type="component" value="Unassembled WGS sequence"/>
</dbReference>
<feature type="transmembrane region" description="Helical" evidence="1">
    <location>
        <begin position="76"/>
        <end position="97"/>
    </location>
</feature>
<gene>
    <name evidence="4" type="ORF">DU508_06830</name>
</gene>
<dbReference type="EMBL" id="QPKV01000003">
    <property type="protein sequence ID" value="RDC56910.1"/>
    <property type="molecule type" value="Genomic_DNA"/>
</dbReference>
<dbReference type="Gene3D" id="2.60.120.1440">
    <property type="match status" value="1"/>
</dbReference>
<feature type="domain" description="Protein FecR C-terminal" evidence="3">
    <location>
        <begin position="270"/>
        <end position="330"/>
    </location>
</feature>
<dbReference type="PANTHER" id="PTHR30273">
    <property type="entry name" value="PERIPLASMIC SIGNAL SENSOR AND SIGMA FACTOR ACTIVATOR FECR-RELATED"/>
    <property type="match status" value="1"/>
</dbReference>
<dbReference type="Pfam" id="PF16344">
    <property type="entry name" value="FecR_C"/>
    <property type="match status" value="1"/>
</dbReference>
<dbReference type="GO" id="GO:0016989">
    <property type="term" value="F:sigma factor antagonist activity"/>
    <property type="evidence" value="ECO:0007669"/>
    <property type="project" value="TreeGrafter"/>
</dbReference>
<protein>
    <submittedName>
        <fullName evidence="4">FecR family protein</fullName>
    </submittedName>
</protein>
<dbReference type="OrthoDB" id="934696at2"/>
<dbReference type="Pfam" id="PF04773">
    <property type="entry name" value="FecR"/>
    <property type="match status" value="1"/>
</dbReference>
<proteinExistence type="predicted"/>
<organism evidence="4 5">
    <name type="scientific">Pedobacter chinensis</name>
    <dbReference type="NCBI Taxonomy" id="2282421"/>
    <lineage>
        <taxon>Bacteria</taxon>
        <taxon>Pseudomonadati</taxon>
        <taxon>Bacteroidota</taxon>
        <taxon>Sphingobacteriia</taxon>
        <taxon>Sphingobacteriales</taxon>
        <taxon>Sphingobacteriaceae</taxon>
        <taxon>Pedobacter</taxon>
    </lineage>
</organism>
<accession>A0A369PXD7</accession>
<dbReference type="AlphaFoldDB" id="A0A369PXD7"/>